<reference evidence="14" key="1">
    <citation type="submission" date="2017-09" db="EMBL/GenBank/DDBJ databases">
        <title>Depth-based differentiation of microbial function through sediment-hosted aquifers and enrichment of novel symbionts in the deep terrestrial subsurface.</title>
        <authorList>
            <person name="Probst A.J."/>
            <person name="Ladd B."/>
            <person name="Jarett J.K."/>
            <person name="Geller-Mcgrath D.E."/>
            <person name="Sieber C.M.K."/>
            <person name="Emerson J.B."/>
            <person name="Anantharaman K."/>
            <person name="Thomas B.C."/>
            <person name="Malmstrom R."/>
            <person name="Stieglmeier M."/>
            <person name="Klingl A."/>
            <person name="Woyke T."/>
            <person name="Ryan C.M."/>
            <person name="Banfield J.F."/>
        </authorList>
    </citation>
    <scope>NUCLEOTIDE SEQUENCE [LARGE SCALE GENOMIC DNA]</scope>
</reference>
<keyword evidence="5" id="KW-0547">Nucleotide-binding</keyword>
<dbReference type="SMART" id="SM00863">
    <property type="entry name" value="tRNA_SAD"/>
    <property type="match status" value="1"/>
</dbReference>
<protein>
    <recommendedName>
        <fullName evidence="2">threonine--tRNA ligase</fullName>
        <ecNumber evidence="2">6.1.1.3</ecNumber>
    </recommendedName>
    <alternativeName>
        <fullName evidence="10">Threonyl-tRNA synthetase</fullName>
    </alternativeName>
</protein>
<dbReference type="InterPro" id="IPR012947">
    <property type="entry name" value="tRNA_SAD"/>
</dbReference>
<dbReference type="GO" id="GO:0004829">
    <property type="term" value="F:threonine-tRNA ligase activity"/>
    <property type="evidence" value="ECO:0007669"/>
    <property type="project" value="UniProtKB-EC"/>
</dbReference>
<dbReference type="GO" id="GO:0006435">
    <property type="term" value="P:threonyl-tRNA aminoacylation"/>
    <property type="evidence" value="ECO:0007669"/>
    <property type="project" value="TreeGrafter"/>
</dbReference>
<dbReference type="GO" id="GO:0000049">
    <property type="term" value="F:tRNA binding"/>
    <property type="evidence" value="ECO:0007669"/>
    <property type="project" value="UniProtKB-KW"/>
</dbReference>
<evidence type="ECO:0000256" key="1">
    <source>
        <dbReference type="ARBA" id="ARBA00008226"/>
    </source>
</evidence>
<dbReference type="Pfam" id="PF07973">
    <property type="entry name" value="tRNA_SAD"/>
    <property type="match status" value="1"/>
</dbReference>
<name>A0A2H0WX20_9BACT</name>
<keyword evidence="3" id="KW-0820">tRNA-binding</keyword>
<organism evidence="13 14">
    <name type="scientific">Candidatus Portnoybacteria bacterium CG09_land_8_20_14_0_10_44_13</name>
    <dbReference type="NCBI Taxonomy" id="1974811"/>
    <lineage>
        <taxon>Bacteria</taxon>
        <taxon>Candidatus Portnoyibacteriota</taxon>
    </lineage>
</organism>
<dbReference type="EC" id="6.1.1.3" evidence="2"/>
<evidence type="ECO:0000256" key="9">
    <source>
        <dbReference type="ARBA" id="ARBA00023146"/>
    </source>
</evidence>
<dbReference type="EMBL" id="PEZF01000116">
    <property type="protein sequence ID" value="PIS16488.1"/>
    <property type="molecule type" value="Genomic_DNA"/>
</dbReference>
<dbReference type="Gene3D" id="3.30.930.10">
    <property type="entry name" value="Bira Bifunctional Protein, Domain 2"/>
    <property type="match status" value="1"/>
</dbReference>
<evidence type="ECO:0000256" key="11">
    <source>
        <dbReference type="ARBA" id="ARBA00049515"/>
    </source>
</evidence>
<feature type="domain" description="Threonyl/alanyl tRNA synthetase SAD" evidence="12">
    <location>
        <begin position="121"/>
        <end position="172"/>
    </location>
</feature>
<comment type="similarity">
    <text evidence="1">Belongs to the class-II aminoacyl-tRNA synthetase family.</text>
</comment>
<gene>
    <name evidence="13" type="ORF">COT61_03635</name>
</gene>
<proteinExistence type="inferred from homology"/>
<keyword evidence="7" id="KW-0694">RNA-binding</keyword>
<evidence type="ECO:0000256" key="8">
    <source>
        <dbReference type="ARBA" id="ARBA00022917"/>
    </source>
</evidence>
<comment type="catalytic activity">
    <reaction evidence="11">
        <text>tRNA(Thr) + L-threonine + ATP = L-threonyl-tRNA(Thr) + AMP + diphosphate + H(+)</text>
        <dbReference type="Rhea" id="RHEA:24624"/>
        <dbReference type="Rhea" id="RHEA-COMP:9670"/>
        <dbReference type="Rhea" id="RHEA-COMP:9704"/>
        <dbReference type="ChEBI" id="CHEBI:15378"/>
        <dbReference type="ChEBI" id="CHEBI:30616"/>
        <dbReference type="ChEBI" id="CHEBI:33019"/>
        <dbReference type="ChEBI" id="CHEBI:57926"/>
        <dbReference type="ChEBI" id="CHEBI:78442"/>
        <dbReference type="ChEBI" id="CHEBI:78534"/>
        <dbReference type="ChEBI" id="CHEBI:456215"/>
        <dbReference type="EC" id="6.1.1.3"/>
    </reaction>
</comment>
<keyword evidence="9" id="KW-0030">Aminoacyl-tRNA synthetase</keyword>
<evidence type="ECO:0000256" key="4">
    <source>
        <dbReference type="ARBA" id="ARBA00022598"/>
    </source>
</evidence>
<evidence type="ECO:0000256" key="2">
    <source>
        <dbReference type="ARBA" id="ARBA00013163"/>
    </source>
</evidence>
<evidence type="ECO:0000313" key="13">
    <source>
        <dbReference type="EMBL" id="PIS16488.1"/>
    </source>
</evidence>
<dbReference type="InterPro" id="IPR018163">
    <property type="entry name" value="Thr/Ala-tRNA-synth_IIc_edit"/>
</dbReference>
<dbReference type="FunFam" id="3.30.980.10:FF:000005">
    <property type="entry name" value="Threonyl-tRNA synthetase, mitochondrial"/>
    <property type="match status" value="1"/>
</dbReference>
<dbReference type="GO" id="GO:0005524">
    <property type="term" value="F:ATP binding"/>
    <property type="evidence" value="ECO:0007669"/>
    <property type="project" value="UniProtKB-KW"/>
</dbReference>
<dbReference type="SUPFAM" id="SSF55186">
    <property type="entry name" value="ThrRS/AlaRS common domain"/>
    <property type="match status" value="1"/>
</dbReference>
<evidence type="ECO:0000313" key="14">
    <source>
        <dbReference type="Proteomes" id="UP000229080"/>
    </source>
</evidence>
<keyword evidence="6" id="KW-0067">ATP-binding</keyword>
<keyword evidence="4 13" id="KW-0436">Ligase</keyword>
<feature type="non-terminal residue" evidence="13">
    <location>
        <position position="219"/>
    </location>
</feature>
<dbReference type="Gene3D" id="3.30.54.20">
    <property type="match status" value="1"/>
</dbReference>
<dbReference type="Proteomes" id="UP000229080">
    <property type="component" value="Unassembled WGS sequence"/>
</dbReference>
<evidence type="ECO:0000256" key="7">
    <source>
        <dbReference type="ARBA" id="ARBA00022884"/>
    </source>
</evidence>
<dbReference type="Gene3D" id="3.30.980.10">
    <property type="entry name" value="Threonyl-trna Synthetase, Chain A, domain 2"/>
    <property type="match status" value="1"/>
</dbReference>
<evidence type="ECO:0000256" key="5">
    <source>
        <dbReference type="ARBA" id="ARBA00022741"/>
    </source>
</evidence>
<evidence type="ECO:0000256" key="3">
    <source>
        <dbReference type="ARBA" id="ARBA00022555"/>
    </source>
</evidence>
<evidence type="ECO:0000259" key="12">
    <source>
        <dbReference type="SMART" id="SM00863"/>
    </source>
</evidence>
<keyword evidence="8" id="KW-0648">Protein biosynthesis</keyword>
<accession>A0A2H0WX20</accession>
<sequence length="219" mass="24969">MDKENKLSILRHSTAHLLAVAVLRMFPEAKLGIGPAIEDGFYYDFDLPRTLIPEDLPILEDKMRAIIKENYAFEKQEIDAKKAAELFKKAKQTYKVELIKDIQKTLEGTKSLQGDLVPNKITIYKTGSFVDLCAGPHLDSTGEIKADALKLLKIAGAYWRGDEKNKMLQRIYGTAFENKDDLDEYLHRLEETEKRDHRKIGKDLDLFIFSDLVGKGLPL</sequence>
<dbReference type="PANTHER" id="PTHR11451">
    <property type="entry name" value="THREONINE-TRNA LIGASE"/>
    <property type="match status" value="1"/>
</dbReference>
<dbReference type="AlphaFoldDB" id="A0A2H0WX20"/>
<dbReference type="InterPro" id="IPR045864">
    <property type="entry name" value="aa-tRNA-synth_II/BPL/LPL"/>
</dbReference>
<evidence type="ECO:0000256" key="10">
    <source>
        <dbReference type="ARBA" id="ARBA00031900"/>
    </source>
</evidence>
<dbReference type="PANTHER" id="PTHR11451:SF44">
    <property type="entry name" value="THREONINE--TRNA LIGASE, CHLOROPLASTIC_MITOCHONDRIAL 2"/>
    <property type="match status" value="1"/>
</dbReference>
<comment type="caution">
    <text evidence="13">The sequence shown here is derived from an EMBL/GenBank/DDBJ whole genome shotgun (WGS) entry which is preliminary data.</text>
</comment>
<evidence type="ECO:0000256" key="6">
    <source>
        <dbReference type="ARBA" id="ARBA00022840"/>
    </source>
</evidence>